<dbReference type="EMBL" id="MGAV01000002">
    <property type="protein sequence ID" value="OGK55512.1"/>
    <property type="molecule type" value="Genomic_DNA"/>
</dbReference>
<comment type="caution">
    <text evidence="1">The sequence shown here is derived from an EMBL/GenBank/DDBJ whole genome shotgun (WGS) entry which is preliminary data.</text>
</comment>
<evidence type="ECO:0000313" key="1">
    <source>
        <dbReference type="EMBL" id="OGK55512.1"/>
    </source>
</evidence>
<dbReference type="AlphaFoldDB" id="A0A1F7JIR9"/>
<dbReference type="Proteomes" id="UP000177418">
    <property type="component" value="Unassembled WGS sequence"/>
</dbReference>
<name>A0A1F7JIR9_9BACT</name>
<organism evidence="1 2">
    <name type="scientific">Candidatus Roizmanbacteria bacterium RIFCSPLOWO2_02_FULL_36_11</name>
    <dbReference type="NCBI Taxonomy" id="1802071"/>
    <lineage>
        <taxon>Bacteria</taxon>
        <taxon>Candidatus Roizmaniibacteriota</taxon>
    </lineage>
</organism>
<protein>
    <submittedName>
        <fullName evidence="1">Uncharacterized protein</fullName>
    </submittedName>
</protein>
<gene>
    <name evidence="1" type="ORF">A3H78_05090</name>
</gene>
<evidence type="ECO:0000313" key="2">
    <source>
        <dbReference type="Proteomes" id="UP000177418"/>
    </source>
</evidence>
<reference evidence="1 2" key="1">
    <citation type="journal article" date="2016" name="Nat. Commun.">
        <title>Thousands of microbial genomes shed light on interconnected biogeochemical processes in an aquifer system.</title>
        <authorList>
            <person name="Anantharaman K."/>
            <person name="Brown C.T."/>
            <person name="Hug L.A."/>
            <person name="Sharon I."/>
            <person name="Castelle C.J."/>
            <person name="Probst A.J."/>
            <person name="Thomas B.C."/>
            <person name="Singh A."/>
            <person name="Wilkins M.J."/>
            <person name="Karaoz U."/>
            <person name="Brodie E.L."/>
            <person name="Williams K.H."/>
            <person name="Hubbard S.S."/>
            <person name="Banfield J.F."/>
        </authorList>
    </citation>
    <scope>NUCLEOTIDE SEQUENCE [LARGE SCALE GENOMIC DNA]</scope>
</reference>
<proteinExistence type="predicted"/>
<accession>A0A1F7JIR9</accession>
<sequence>MSTRESLQQIQALIGRRPTRTDHNHIKELLCDDYAIAGLDDAQMIMQLLEILFLNHHRSPDLAEAGYTQNQNSQLSQAWIRLISALMNEQPVHGLATLQVQYDQEDQRLRTVSFELLAEDVDVPTPVMAVSAVLVYQDDNADRVIGLYDESVPFRSTSIATYDRSGNIELELVFGKTRYSRVDLPGASAWIRCLPEVTDLTRDPETHSTSSGS</sequence>